<accession>A0ACC4BDR2</accession>
<comment type="caution">
    <text evidence="1">The sequence shown here is derived from an EMBL/GenBank/DDBJ whole genome shotgun (WGS) entry which is preliminary data.</text>
</comment>
<keyword evidence="2" id="KW-1185">Reference proteome</keyword>
<protein>
    <submittedName>
        <fullName evidence="1">Uncharacterized protein</fullName>
    </submittedName>
</protein>
<reference evidence="1 2" key="1">
    <citation type="journal article" date="2024" name="Plant Biotechnol. J.">
        <title>Genome and CRISPR/Cas9 system of a widespread forest tree (Populus alba) in the world.</title>
        <authorList>
            <person name="Liu Y.J."/>
            <person name="Jiang P.F."/>
            <person name="Han X.M."/>
            <person name="Li X.Y."/>
            <person name="Wang H.M."/>
            <person name="Wang Y.J."/>
            <person name="Wang X.X."/>
            <person name="Zeng Q.Y."/>
        </authorList>
    </citation>
    <scope>NUCLEOTIDE SEQUENCE [LARGE SCALE GENOMIC DNA]</scope>
    <source>
        <strain evidence="2">cv. PAL-ZL1</strain>
    </source>
</reference>
<dbReference type="Proteomes" id="UP000309997">
    <property type="component" value="Unassembled WGS sequence"/>
</dbReference>
<sequence length="558" mass="60312">MQRLTILLSLLFLLSTSTTFTRGHNITRILGKHPSFSTFNHYLTLTHLAGEINSRTTITICAVDNAAMSELLSKHPSIATVKNILSLHVLLDYFGTKKLHQIREGTALAATMFQATGSAPGSTGFVNITDVKGGKVAFGPEDNEGNLDVFYVKSLEEIPYNISVIQISKVLPSDVAAAPTPEPSAMNITDIMSAHGCKVFADTLIANPEASKTYQDNVDGGLTVFCPLDDPFKAFFPKFKNLTASGKVSFLEFFGVPIYQSLAMLKSNNGIMNTLATDGQKKFDFTVQNDGEDVTLKTRSITAKIVGTLIDEQPLAIYTIDKVLLPKELFKAAPTPAPAPAPEKEVADAPKSSKHKKPSSDVVPSDSPADSPDGDVADQTADDNASVTLYGGRLVAMAEPGLEGRGVQVQINVEHWSTLTIKFDKSHPLEFRKCACTWMETEGIDFENLDLSDSALESVIAVERLCKSVCLETPLSHFSTAHDKHKTLNIYQPVPVGFLAGMELTNTINTNCNTGKQLEANSNCFSDKVNYTLHGSDLHGVLGNLICLQLGSSGKESH</sequence>
<gene>
    <name evidence="1" type="ORF">D5086_021765</name>
</gene>
<name>A0ACC4BDR2_POPAL</name>
<evidence type="ECO:0000313" key="2">
    <source>
        <dbReference type="Proteomes" id="UP000309997"/>
    </source>
</evidence>
<organism evidence="1 2">
    <name type="scientific">Populus alba</name>
    <name type="common">White poplar</name>
    <dbReference type="NCBI Taxonomy" id="43335"/>
    <lineage>
        <taxon>Eukaryota</taxon>
        <taxon>Viridiplantae</taxon>
        <taxon>Streptophyta</taxon>
        <taxon>Embryophyta</taxon>
        <taxon>Tracheophyta</taxon>
        <taxon>Spermatophyta</taxon>
        <taxon>Magnoliopsida</taxon>
        <taxon>eudicotyledons</taxon>
        <taxon>Gunneridae</taxon>
        <taxon>Pentapetalae</taxon>
        <taxon>rosids</taxon>
        <taxon>fabids</taxon>
        <taxon>Malpighiales</taxon>
        <taxon>Salicaceae</taxon>
        <taxon>Saliceae</taxon>
        <taxon>Populus</taxon>
    </lineage>
</organism>
<proteinExistence type="predicted"/>
<dbReference type="EMBL" id="RCHU02000011">
    <property type="protein sequence ID" value="KAL3576482.1"/>
    <property type="molecule type" value="Genomic_DNA"/>
</dbReference>
<evidence type="ECO:0000313" key="1">
    <source>
        <dbReference type="EMBL" id="KAL3576482.1"/>
    </source>
</evidence>